<protein>
    <submittedName>
        <fullName evidence="2">Uncharacterized protein</fullName>
    </submittedName>
</protein>
<accession>A0A819XD14</accession>
<evidence type="ECO:0000313" key="3">
    <source>
        <dbReference type="Proteomes" id="UP000663881"/>
    </source>
</evidence>
<feature type="compositionally biased region" description="Pro residues" evidence="1">
    <location>
        <begin position="32"/>
        <end position="47"/>
    </location>
</feature>
<evidence type="ECO:0000313" key="2">
    <source>
        <dbReference type="EMBL" id="CAF4138431.1"/>
    </source>
</evidence>
<name>A0A819XD14_9BILA</name>
<feature type="non-terminal residue" evidence="2">
    <location>
        <position position="47"/>
    </location>
</feature>
<reference evidence="2" key="1">
    <citation type="submission" date="2021-02" db="EMBL/GenBank/DDBJ databases">
        <authorList>
            <person name="Nowell W R."/>
        </authorList>
    </citation>
    <scope>NUCLEOTIDE SEQUENCE</scope>
</reference>
<dbReference type="Proteomes" id="UP000663881">
    <property type="component" value="Unassembled WGS sequence"/>
</dbReference>
<sequence length="47" mass="5019">MLFLHPDCNQSTDPATSASAVSKNATTSYQPPSKPQPQPQPQPQPKA</sequence>
<feature type="compositionally biased region" description="Polar residues" evidence="1">
    <location>
        <begin position="8"/>
        <end position="29"/>
    </location>
</feature>
<proteinExistence type="predicted"/>
<comment type="caution">
    <text evidence="2">The sequence shown here is derived from an EMBL/GenBank/DDBJ whole genome shotgun (WGS) entry which is preliminary data.</text>
</comment>
<feature type="region of interest" description="Disordered" evidence="1">
    <location>
        <begin position="1"/>
        <end position="47"/>
    </location>
</feature>
<dbReference type="EMBL" id="CAJOAY010006372">
    <property type="protein sequence ID" value="CAF4138431.1"/>
    <property type="molecule type" value="Genomic_DNA"/>
</dbReference>
<dbReference type="AlphaFoldDB" id="A0A819XD14"/>
<organism evidence="2 3">
    <name type="scientific">Adineta steineri</name>
    <dbReference type="NCBI Taxonomy" id="433720"/>
    <lineage>
        <taxon>Eukaryota</taxon>
        <taxon>Metazoa</taxon>
        <taxon>Spiralia</taxon>
        <taxon>Gnathifera</taxon>
        <taxon>Rotifera</taxon>
        <taxon>Eurotatoria</taxon>
        <taxon>Bdelloidea</taxon>
        <taxon>Adinetida</taxon>
        <taxon>Adinetidae</taxon>
        <taxon>Adineta</taxon>
    </lineage>
</organism>
<gene>
    <name evidence="2" type="ORF">OKA104_LOCUS37618</name>
</gene>
<evidence type="ECO:0000256" key="1">
    <source>
        <dbReference type="SAM" id="MobiDB-lite"/>
    </source>
</evidence>